<evidence type="ECO:0000313" key="1">
    <source>
        <dbReference type="EMBL" id="MFD2244981.1"/>
    </source>
</evidence>
<organism evidence="1 2">
    <name type="scientific">Pontibacter ruber</name>
    <dbReference type="NCBI Taxonomy" id="1343895"/>
    <lineage>
        <taxon>Bacteria</taxon>
        <taxon>Pseudomonadati</taxon>
        <taxon>Bacteroidota</taxon>
        <taxon>Cytophagia</taxon>
        <taxon>Cytophagales</taxon>
        <taxon>Hymenobacteraceae</taxon>
        <taxon>Pontibacter</taxon>
    </lineage>
</organism>
<dbReference type="RefSeq" id="WP_250429646.1">
    <property type="nucleotide sequence ID" value="NZ_JALPRR010000002.1"/>
</dbReference>
<gene>
    <name evidence="1" type="ORF">ACFSKP_01870</name>
</gene>
<proteinExistence type="predicted"/>
<keyword evidence="2" id="KW-1185">Reference proteome</keyword>
<accession>A0ABW5CRF9</accession>
<dbReference type="Proteomes" id="UP001597374">
    <property type="component" value="Unassembled WGS sequence"/>
</dbReference>
<protein>
    <submittedName>
        <fullName evidence="1">Uncharacterized protein</fullName>
    </submittedName>
</protein>
<evidence type="ECO:0000313" key="2">
    <source>
        <dbReference type="Proteomes" id="UP001597374"/>
    </source>
</evidence>
<sequence length="50" mass="5718">MYKQVYLIENTGITDQPSFAGTLPSDSLQVLYPNKVLVEQFGPIRLYKLK</sequence>
<reference evidence="2" key="1">
    <citation type="journal article" date="2019" name="Int. J. Syst. Evol. Microbiol.">
        <title>The Global Catalogue of Microorganisms (GCM) 10K type strain sequencing project: providing services to taxonomists for standard genome sequencing and annotation.</title>
        <authorList>
            <consortium name="The Broad Institute Genomics Platform"/>
            <consortium name="The Broad Institute Genome Sequencing Center for Infectious Disease"/>
            <person name="Wu L."/>
            <person name="Ma J."/>
        </authorList>
    </citation>
    <scope>NUCLEOTIDE SEQUENCE [LARGE SCALE GENOMIC DNA]</scope>
    <source>
        <strain evidence="2">CGMCC 4.1782</strain>
    </source>
</reference>
<name>A0ABW5CRF9_9BACT</name>
<comment type="caution">
    <text evidence="1">The sequence shown here is derived from an EMBL/GenBank/DDBJ whole genome shotgun (WGS) entry which is preliminary data.</text>
</comment>
<dbReference type="EMBL" id="JBHUIM010000001">
    <property type="protein sequence ID" value="MFD2244981.1"/>
    <property type="molecule type" value="Genomic_DNA"/>
</dbReference>